<keyword evidence="1" id="KW-0732">Signal</keyword>
<evidence type="ECO:0000313" key="2">
    <source>
        <dbReference type="EMBL" id="REG26396.1"/>
    </source>
</evidence>
<dbReference type="AlphaFoldDB" id="A0A3E0B358"/>
<keyword evidence="3" id="KW-1185">Reference proteome</keyword>
<sequence length="124" mass="14054">MKKLSMLLLSLTLLSACSSNKVSEISESSVDILSESLTEKPEHGDIFLIQNEAGERIIYAYIEKDSEVDVEEADDSVMNIRFDEPEESDDFILYTIALENDIENQTLNFYLNGEETSVEVIYES</sequence>
<dbReference type="EMBL" id="QUMW01000001">
    <property type="protein sequence ID" value="REG26396.1"/>
    <property type="molecule type" value="Genomic_DNA"/>
</dbReference>
<name>A0A3E0B358_9STAP</name>
<dbReference type="RefSeq" id="WP_115883768.1">
    <property type="nucleotide sequence ID" value="NZ_QUMW01000001.1"/>
</dbReference>
<dbReference type="PROSITE" id="PS51257">
    <property type="entry name" value="PROKAR_LIPOPROTEIN"/>
    <property type="match status" value="1"/>
</dbReference>
<protein>
    <submittedName>
        <fullName evidence="2">Uncharacterized protein</fullName>
    </submittedName>
</protein>
<evidence type="ECO:0000313" key="3">
    <source>
        <dbReference type="Proteomes" id="UP000257076"/>
    </source>
</evidence>
<feature type="chain" id="PRO_5038602786" evidence="1">
    <location>
        <begin position="22"/>
        <end position="124"/>
    </location>
</feature>
<dbReference type="Proteomes" id="UP000257076">
    <property type="component" value="Unassembled WGS sequence"/>
</dbReference>
<proteinExistence type="predicted"/>
<feature type="signal peptide" evidence="1">
    <location>
        <begin position="1"/>
        <end position="21"/>
    </location>
</feature>
<comment type="caution">
    <text evidence="2">The sequence shown here is derived from an EMBL/GenBank/DDBJ whole genome shotgun (WGS) entry which is preliminary data.</text>
</comment>
<evidence type="ECO:0000256" key="1">
    <source>
        <dbReference type="SAM" id="SignalP"/>
    </source>
</evidence>
<organism evidence="2 3">
    <name type="scientific">Jeotgalicoccus halotolerans</name>
    <dbReference type="NCBI Taxonomy" id="157227"/>
    <lineage>
        <taxon>Bacteria</taxon>
        <taxon>Bacillati</taxon>
        <taxon>Bacillota</taxon>
        <taxon>Bacilli</taxon>
        <taxon>Bacillales</taxon>
        <taxon>Staphylococcaceae</taxon>
        <taxon>Jeotgalicoccus</taxon>
    </lineage>
</organism>
<reference evidence="2 3" key="1">
    <citation type="submission" date="2018-08" db="EMBL/GenBank/DDBJ databases">
        <title>Genomic Encyclopedia of Type Strains, Phase IV (KMG-IV): sequencing the most valuable type-strain genomes for metagenomic binning, comparative biology and taxonomic classification.</title>
        <authorList>
            <person name="Goeker M."/>
        </authorList>
    </citation>
    <scope>NUCLEOTIDE SEQUENCE [LARGE SCALE GENOMIC DNA]</scope>
    <source>
        <strain evidence="2 3">DSM 17274</strain>
    </source>
</reference>
<gene>
    <name evidence="2" type="ORF">DFR63_0039</name>
</gene>
<accession>A0A3E0B358</accession>